<dbReference type="Pfam" id="PF13692">
    <property type="entry name" value="Glyco_trans_1_4"/>
    <property type="match status" value="1"/>
</dbReference>
<dbReference type="OrthoDB" id="9787111at2"/>
<dbReference type="RefSeq" id="WP_106598123.1">
    <property type="nucleotide sequence ID" value="NZ_PYAS01000013.1"/>
</dbReference>
<reference evidence="3 4" key="1">
    <citation type="submission" date="2018-03" db="EMBL/GenBank/DDBJ databases">
        <title>Genomic Encyclopedia of Archaeal and Bacterial Type Strains, Phase II (KMG-II): from individual species to whole genera.</title>
        <authorList>
            <person name="Goeker M."/>
        </authorList>
    </citation>
    <scope>NUCLEOTIDE SEQUENCE [LARGE SCALE GENOMIC DNA]</scope>
    <source>
        <strain evidence="3 4">DSM 29057</strain>
    </source>
</reference>
<dbReference type="Proteomes" id="UP000241964">
    <property type="component" value="Unassembled WGS sequence"/>
</dbReference>
<sequence>MKLSTFNDSGLPSIALIEPVGGHGGMDYYDYGLAYGLGENGVSVSYYTCDKTSPRSYPNVKTVICFNNLWTRSFASKTIEYLKGHYIAFRKARDEKSEIVHLHFFTFRSIDLLVLVLSKLMGFKSVVTVHDVNAFDKKASRSIEKLCYALIDGVIVHNQTSLDFLAEKNINKRPTAVIPHGNYIPFITPVKEKSSSRIPLRLLFFGQIKKVKGLDVLLQAVAKVKQQGHAIHLTIGGKAWKSDLDEYRELITTLSIDDVVTTDFRYIPDEEVVNFYENADLVILPYREIYQSGVLLLSLSYGKPVLCSDLKPFMEIIKSDETGFLFQSENADDLANQIVRLACDPDQLNLVKQKSDLIIRTNYDWVNIGALTKNFYNKILNG</sequence>
<dbReference type="Pfam" id="PF13439">
    <property type="entry name" value="Glyco_transf_4"/>
    <property type="match status" value="1"/>
</dbReference>
<dbReference type="PANTHER" id="PTHR46401:SF2">
    <property type="entry name" value="GLYCOSYLTRANSFERASE WBBK-RELATED"/>
    <property type="match status" value="1"/>
</dbReference>
<feature type="domain" description="Glycosyltransferase subfamily 4-like N-terminal" evidence="2">
    <location>
        <begin position="24"/>
        <end position="181"/>
    </location>
</feature>
<proteinExistence type="predicted"/>
<dbReference type="GO" id="GO:0009103">
    <property type="term" value="P:lipopolysaccharide biosynthetic process"/>
    <property type="evidence" value="ECO:0007669"/>
    <property type="project" value="TreeGrafter"/>
</dbReference>
<protein>
    <submittedName>
        <fullName evidence="3">Glycosyltransferase involved in cell wall biosynthesis</fullName>
    </submittedName>
</protein>
<dbReference type="CDD" id="cd03801">
    <property type="entry name" value="GT4_PimA-like"/>
    <property type="match status" value="1"/>
</dbReference>
<dbReference type="PANTHER" id="PTHR46401">
    <property type="entry name" value="GLYCOSYLTRANSFERASE WBBK-RELATED"/>
    <property type="match status" value="1"/>
</dbReference>
<dbReference type="Gene3D" id="3.40.50.2000">
    <property type="entry name" value="Glycogen Phosphorylase B"/>
    <property type="match status" value="2"/>
</dbReference>
<comment type="caution">
    <text evidence="3">The sequence shown here is derived from an EMBL/GenBank/DDBJ whole genome shotgun (WGS) entry which is preliminary data.</text>
</comment>
<dbReference type="InterPro" id="IPR028098">
    <property type="entry name" value="Glyco_trans_4-like_N"/>
</dbReference>
<keyword evidence="1 3" id="KW-0808">Transferase</keyword>
<dbReference type="GO" id="GO:0016757">
    <property type="term" value="F:glycosyltransferase activity"/>
    <property type="evidence" value="ECO:0007669"/>
    <property type="project" value="TreeGrafter"/>
</dbReference>
<dbReference type="AlphaFoldDB" id="A0A2P8FSV0"/>
<gene>
    <name evidence="3" type="ORF">CLV60_113218</name>
</gene>
<keyword evidence="4" id="KW-1185">Reference proteome</keyword>
<organism evidence="3 4">
    <name type="scientific">Dyadobacter jiangsuensis</name>
    <dbReference type="NCBI Taxonomy" id="1591085"/>
    <lineage>
        <taxon>Bacteria</taxon>
        <taxon>Pseudomonadati</taxon>
        <taxon>Bacteroidota</taxon>
        <taxon>Cytophagia</taxon>
        <taxon>Cytophagales</taxon>
        <taxon>Spirosomataceae</taxon>
        <taxon>Dyadobacter</taxon>
    </lineage>
</organism>
<name>A0A2P8FSV0_9BACT</name>
<evidence type="ECO:0000313" key="4">
    <source>
        <dbReference type="Proteomes" id="UP000241964"/>
    </source>
</evidence>
<evidence type="ECO:0000313" key="3">
    <source>
        <dbReference type="EMBL" id="PSL24793.1"/>
    </source>
</evidence>
<accession>A0A2P8FSV0</accession>
<evidence type="ECO:0000259" key="2">
    <source>
        <dbReference type="Pfam" id="PF13439"/>
    </source>
</evidence>
<evidence type="ECO:0000256" key="1">
    <source>
        <dbReference type="ARBA" id="ARBA00022679"/>
    </source>
</evidence>
<dbReference type="SUPFAM" id="SSF53756">
    <property type="entry name" value="UDP-Glycosyltransferase/glycogen phosphorylase"/>
    <property type="match status" value="1"/>
</dbReference>
<dbReference type="EMBL" id="PYAS01000013">
    <property type="protein sequence ID" value="PSL24793.1"/>
    <property type="molecule type" value="Genomic_DNA"/>
</dbReference>